<gene>
    <name evidence="3" type="ORF">BJP51_23605</name>
</gene>
<feature type="domain" description="Copper amine oxidase-like N-terminal" evidence="2">
    <location>
        <begin position="45"/>
        <end position="151"/>
    </location>
</feature>
<dbReference type="EMBL" id="MKQP01000032">
    <property type="protein sequence ID" value="OMD28970.1"/>
    <property type="molecule type" value="Genomic_DNA"/>
</dbReference>
<dbReference type="Gene3D" id="3.30.457.10">
    <property type="entry name" value="Copper amine oxidase-like, N-terminal domain"/>
    <property type="match status" value="1"/>
</dbReference>
<accession>A0A1R0X4P8</accession>
<dbReference type="Pfam" id="PF07833">
    <property type="entry name" value="Cu_amine_oxidN1"/>
    <property type="match status" value="1"/>
</dbReference>
<feature type="chain" id="PRO_5010365675" description="Copper amine oxidase-like N-terminal domain-containing protein" evidence="1">
    <location>
        <begin position="22"/>
        <end position="377"/>
    </location>
</feature>
<evidence type="ECO:0000313" key="4">
    <source>
        <dbReference type="Proteomes" id="UP000187465"/>
    </source>
</evidence>
<dbReference type="PROSITE" id="PS51257">
    <property type="entry name" value="PROKAR_LIPOPROTEIN"/>
    <property type="match status" value="1"/>
</dbReference>
<dbReference type="SUPFAM" id="SSF55383">
    <property type="entry name" value="Copper amine oxidase, domain N"/>
    <property type="match status" value="1"/>
</dbReference>
<feature type="signal peptide" evidence="1">
    <location>
        <begin position="1"/>
        <end position="21"/>
    </location>
</feature>
<name>A0A1R0X4P8_9BACL</name>
<evidence type="ECO:0000256" key="1">
    <source>
        <dbReference type="SAM" id="SignalP"/>
    </source>
</evidence>
<keyword evidence="1" id="KW-0732">Signal</keyword>
<evidence type="ECO:0000313" key="3">
    <source>
        <dbReference type="EMBL" id="OMD28970.1"/>
    </source>
</evidence>
<dbReference type="AlphaFoldDB" id="A0A1R0X4P8"/>
<sequence length="377" mass="40745">MNKIIAIGAITLFLAGCGASATIDMDTTMAINQTQATSAPLKLIVDGEAVLPTLSPFFLDDKVYVPAKVLMEYYTSEQKWDNNLKTLTISDGSSSYVLTPDNEYMQADGYQTSLEGPAILRNGILYIPADSLNSLSGATAQLNAAGTEVLITSGDVSTTVRTPSEPLAIATENDQVKLYTALKDGGTYEGFVVEVNGNKHTFDWETPRLLSYPPEIHYADIDQDGQEEVVVILWLGTGTGMSMQELHVIKPNPWEEVTVPSADKAASALVTSKISNEKGDALIQIQVKGSTPSMVTLRYPDRAEDGNLGEQAGIGAVTHYIVEEGKLKAETNVYIGFLESIGTLTFAYKPGKDGMEPDSIRFEVHEELASYVEGKQL</sequence>
<protein>
    <recommendedName>
        <fullName evidence="2">Copper amine oxidase-like N-terminal domain-containing protein</fullName>
    </recommendedName>
</protein>
<comment type="caution">
    <text evidence="3">The sequence shown here is derived from an EMBL/GenBank/DDBJ whole genome shotgun (WGS) entry which is preliminary data.</text>
</comment>
<proteinExistence type="predicted"/>
<evidence type="ECO:0000259" key="2">
    <source>
        <dbReference type="Pfam" id="PF07833"/>
    </source>
</evidence>
<dbReference type="InterPro" id="IPR012854">
    <property type="entry name" value="Cu_amine_oxidase-like_N"/>
</dbReference>
<dbReference type="RefSeq" id="WP_051491477.1">
    <property type="nucleotide sequence ID" value="NZ_JARLKA010000043.1"/>
</dbReference>
<organism evidence="3 4">
    <name type="scientific">Paenibacillus odorifer</name>
    <dbReference type="NCBI Taxonomy" id="189426"/>
    <lineage>
        <taxon>Bacteria</taxon>
        <taxon>Bacillati</taxon>
        <taxon>Bacillota</taxon>
        <taxon>Bacilli</taxon>
        <taxon>Bacillales</taxon>
        <taxon>Paenibacillaceae</taxon>
        <taxon>Paenibacillus</taxon>
    </lineage>
</organism>
<dbReference type="Proteomes" id="UP000187465">
    <property type="component" value="Unassembled WGS sequence"/>
</dbReference>
<reference evidence="3 4" key="1">
    <citation type="submission" date="2016-10" db="EMBL/GenBank/DDBJ databases">
        <title>Paenibacillus species isolates.</title>
        <authorList>
            <person name="Beno S.M."/>
        </authorList>
    </citation>
    <scope>NUCLEOTIDE SEQUENCE [LARGE SCALE GENOMIC DNA]</scope>
    <source>
        <strain evidence="3 4">FSL H7-0604</strain>
    </source>
</reference>
<dbReference type="InterPro" id="IPR036582">
    <property type="entry name" value="Mao_N_sf"/>
</dbReference>